<dbReference type="EMBL" id="FOSN01000001">
    <property type="protein sequence ID" value="SFJ99449.1"/>
    <property type="molecule type" value="Genomic_DNA"/>
</dbReference>
<keyword evidence="12" id="KW-1185">Reference proteome</keyword>
<feature type="domain" description="L,D-TPase catalytic" evidence="10">
    <location>
        <begin position="395"/>
        <end position="550"/>
    </location>
</feature>
<dbReference type="RefSeq" id="WP_139223463.1">
    <property type="nucleotide sequence ID" value="NZ_FOSN01000001.1"/>
</dbReference>
<sequence length="602" mass="64591">MRRAAVKSTGIGAFPALAILAGLAGSPLHAQEQGHAAPSPEVQDAGARSLAFLPQPAADAGQDLEPRKPDASLETDPSLGLRGEDAGPPATDPAVSAPPSAAAPVEGAAQTAESPPLAPLNAAVKAVLEARAHASPRPGAQAQRREREAVAAFYAARGFAPLWSKAGEPNPEVKSAVARLERAGDDGLNLKNFPLSPIRPGANEDVAAADVALSDAVLAYGRQASGSRIEPRLLSPLIGTRPEVADPSLILATVSSAGDEAGAALLNFNPPQEGYIALRRKLDELRRERGPSVRAPAIPAGPVLRVGMRDPRVPLIRARLSLDGRDDVTTEDLVYDQRVASAVADFQKANGLPPSGMLTPRTISVLSGGEPSRLEAEIIANMERWRWMPRDLGERRIEVNIPDFEVVIIDNGRVVQRNRVVVGKVETPTPIFSNTMQFLIVNPAWNVPQSIIKKEMIGRLGYLSQHGYQVSSNEGRITVRQPPGERNALGKIKFMFPNDYAVYLHDTPSRALFSESKRAFSHGCVRVDEPFSFAQSVLGPKWSESRIKGLIGGKERYVNLPAPLPIHIEYFTAFVDASGRLQLRDDLYGYSRRVKAALGLEG</sequence>
<feature type="active site" description="Proton donor/acceptor" evidence="7">
    <location>
        <position position="505"/>
    </location>
</feature>
<evidence type="ECO:0000256" key="3">
    <source>
        <dbReference type="ARBA" id="ARBA00022679"/>
    </source>
</evidence>
<dbReference type="Pfam" id="PF20142">
    <property type="entry name" value="Scaffold"/>
    <property type="match status" value="1"/>
</dbReference>
<comment type="similarity">
    <text evidence="2">Belongs to the YkuD family.</text>
</comment>
<dbReference type="Pfam" id="PF03734">
    <property type="entry name" value="YkuD"/>
    <property type="match status" value="1"/>
</dbReference>
<evidence type="ECO:0000256" key="5">
    <source>
        <dbReference type="ARBA" id="ARBA00022984"/>
    </source>
</evidence>
<dbReference type="SUPFAM" id="SSF141523">
    <property type="entry name" value="L,D-transpeptidase catalytic domain-like"/>
    <property type="match status" value="1"/>
</dbReference>
<evidence type="ECO:0000256" key="1">
    <source>
        <dbReference type="ARBA" id="ARBA00004752"/>
    </source>
</evidence>
<dbReference type="InterPro" id="IPR052905">
    <property type="entry name" value="LD-transpeptidase_YkuD-like"/>
</dbReference>
<gene>
    <name evidence="11" type="ORF">SAMN05444581_101154</name>
</gene>
<dbReference type="PROSITE" id="PS52029">
    <property type="entry name" value="LD_TPASE"/>
    <property type="match status" value="1"/>
</dbReference>
<feature type="signal peptide" evidence="9">
    <location>
        <begin position="1"/>
        <end position="30"/>
    </location>
</feature>
<feature type="chain" id="PRO_5011630126" evidence="9">
    <location>
        <begin position="31"/>
        <end position="602"/>
    </location>
</feature>
<evidence type="ECO:0000256" key="2">
    <source>
        <dbReference type="ARBA" id="ARBA00005992"/>
    </source>
</evidence>
<keyword evidence="6 7" id="KW-0961">Cell wall biogenesis/degradation</keyword>
<dbReference type="STRING" id="1612308.SAMN05444581_101154"/>
<dbReference type="PANTHER" id="PTHR41533">
    <property type="entry name" value="L,D-TRANSPEPTIDASE HI_1667-RELATED"/>
    <property type="match status" value="1"/>
</dbReference>
<dbReference type="InterPro" id="IPR002477">
    <property type="entry name" value="Peptidoglycan-bd-like"/>
</dbReference>
<dbReference type="GO" id="GO:0008360">
    <property type="term" value="P:regulation of cell shape"/>
    <property type="evidence" value="ECO:0007669"/>
    <property type="project" value="UniProtKB-UniRule"/>
</dbReference>
<dbReference type="GO" id="GO:0004180">
    <property type="term" value="F:carboxypeptidase activity"/>
    <property type="evidence" value="ECO:0007669"/>
    <property type="project" value="UniProtKB-ARBA"/>
</dbReference>
<feature type="region of interest" description="Disordered" evidence="8">
    <location>
        <begin position="53"/>
        <end position="116"/>
    </location>
</feature>
<keyword evidence="9" id="KW-0732">Signal</keyword>
<dbReference type="CDD" id="cd16913">
    <property type="entry name" value="YkuD_like"/>
    <property type="match status" value="1"/>
</dbReference>
<dbReference type="Pfam" id="PF01471">
    <property type="entry name" value="PG_binding_1"/>
    <property type="match status" value="1"/>
</dbReference>
<evidence type="ECO:0000313" key="11">
    <source>
        <dbReference type="EMBL" id="SFJ99449.1"/>
    </source>
</evidence>
<dbReference type="SUPFAM" id="SSF47090">
    <property type="entry name" value="PGBD-like"/>
    <property type="match status" value="1"/>
</dbReference>
<accession>A0A1I3VWC6</accession>
<evidence type="ECO:0000256" key="6">
    <source>
        <dbReference type="ARBA" id="ARBA00023316"/>
    </source>
</evidence>
<dbReference type="PANTHER" id="PTHR41533:SF2">
    <property type="entry name" value="BLR7131 PROTEIN"/>
    <property type="match status" value="1"/>
</dbReference>
<dbReference type="Gene3D" id="2.40.440.10">
    <property type="entry name" value="L,D-transpeptidase catalytic domain-like"/>
    <property type="match status" value="1"/>
</dbReference>
<evidence type="ECO:0000256" key="7">
    <source>
        <dbReference type="PROSITE-ProRule" id="PRU01373"/>
    </source>
</evidence>
<dbReference type="GO" id="GO:0009252">
    <property type="term" value="P:peptidoglycan biosynthetic process"/>
    <property type="evidence" value="ECO:0007669"/>
    <property type="project" value="UniProtKB-UniPathway"/>
</dbReference>
<dbReference type="InterPro" id="IPR038063">
    <property type="entry name" value="Transpep_catalytic_dom"/>
</dbReference>
<comment type="pathway">
    <text evidence="1 7">Cell wall biogenesis; peptidoglycan biosynthesis.</text>
</comment>
<evidence type="ECO:0000313" key="12">
    <source>
        <dbReference type="Proteomes" id="UP000198755"/>
    </source>
</evidence>
<dbReference type="GO" id="GO:0071555">
    <property type="term" value="P:cell wall organization"/>
    <property type="evidence" value="ECO:0007669"/>
    <property type="project" value="UniProtKB-UniRule"/>
</dbReference>
<keyword evidence="3" id="KW-0808">Transferase</keyword>
<keyword evidence="4 7" id="KW-0133">Cell shape</keyword>
<evidence type="ECO:0000256" key="9">
    <source>
        <dbReference type="SAM" id="SignalP"/>
    </source>
</evidence>
<evidence type="ECO:0000256" key="8">
    <source>
        <dbReference type="SAM" id="MobiDB-lite"/>
    </source>
</evidence>
<dbReference type="InterPro" id="IPR036366">
    <property type="entry name" value="PGBDSf"/>
</dbReference>
<name>A0A1I3VWC6_9HYPH</name>
<dbReference type="UniPathway" id="UPA00219"/>
<evidence type="ECO:0000259" key="10">
    <source>
        <dbReference type="PROSITE" id="PS52029"/>
    </source>
</evidence>
<evidence type="ECO:0000256" key="4">
    <source>
        <dbReference type="ARBA" id="ARBA00022960"/>
    </source>
</evidence>
<feature type="active site" description="Nucleophile" evidence="7">
    <location>
        <position position="524"/>
    </location>
</feature>
<protein>
    <submittedName>
        <fullName evidence="11">Murein L,D-transpeptidase YcbB/YkuD</fullName>
    </submittedName>
</protein>
<feature type="compositionally biased region" description="Low complexity" evidence="8">
    <location>
        <begin position="88"/>
        <end position="109"/>
    </location>
</feature>
<dbReference type="InterPro" id="IPR045380">
    <property type="entry name" value="LD_TPept_scaffold_dom"/>
</dbReference>
<dbReference type="Gene3D" id="1.10.101.10">
    <property type="entry name" value="PGBD-like superfamily/PGBD"/>
    <property type="match status" value="1"/>
</dbReference>
<organism evidence="11 12">
    <name type="scientific">Methylocapsa palsarum</name>
    <dbReference type="NCBI Taxonomy" id="1612308"/>
    <lineage>
        <taxon>Bacteria</taxon>
        <taxon>Pseudomonadati</taxon>
        <taxon>Pseudomonadota</taxon>
        <taxon>Alphaproteobacteria</taxon>
        <taxon>Hyphomicrobiales</taxon>
        <taxon>Beijerinckiaceae</taxon>
        <taxon>Methylocapsa</taxon>
    </lineage>
</organism>
<dbReference type="InterPro" id="IPR005490">
    <property type="entry name" value="LD_TPept_cat_dom"/>
</dbReference>
<dbReference type="OrthoDB" id="9778545at2"/>
<dbReference type="Proteomes" id="UP000198755">
    <property type="component" value="Unassembled WGS sequence"/>
</dbReference>
<dbReference type="AlphaFoldDB" id="A0A1I3VWC6"/>
<reference evidence="11 12" key="1">
    <citation type="submission" date="2016-10" db="EMBL/GenBank/DDBJ databases">
        <authorList>
            <person name="de Groot N.N."/>
        </authorList>
    </citation>
    <scope>NUCLEOTIDE SEQUENCE [LARGE SCALE GENOMIC DNA]</scope>
    <source>
        <strain evidence="11 12">NE2</strain>
    </source>
</reference>
<proteinExistence type="inferred from homology"/>
<dbReference type="InterPro" id="IPR036365">
    <property type="entry name" value="PGBD-like_sf"/>
</dbReference>
<keyword evidence="5 7" id="KW-0573">Peptidoglycan synthesis</keyword>
<dbReference type="GO" id="GO:0016740">
    <property type="term" value="F:transferase activity"/>
    <property type="evidence" value="ECO:0007669"/>
    <property type="project" value="UniProtKB-KW"/>
</dbReference>